<dbReference type="InterPro" id="IPR039537">
    <property type="entry name" value="Retrotran_Ty1/copia-like"/>
</dbReference>
<evidence type="ECO:0000313" key="1">
    <source>
        <dbReference type="EMBL" id="CAK7945454.1"/>
    </source>
</evidence>
<protein>
    <recommendedName>
        <fullName evidence="5">Polyprotein</fullName>
    </recommendedName>
</protein>
<dbReference type="PANTHER" id="PTHR42648:SF28">
    <property type="entry name" value="TRANSPOSON-ENCODED PROTEIN WITH RIBONUCLEASE H-LIKE AND RETROVIRUS ZINC FINGER-LIKE DOMAINS"/>
    <property type="match status" value="1"/>
</dbReference>
<comment type="caution">
    <text evidence="1">The sequence shown here is derived from an EMBL/GenBank/DDBJ whole genome shotgun (WGS) entry which is preliminary data.</text>
</comment>
<sequence>MLHYAKLDKCFWAEAAMTAIYIKNRLPSPKCQDRTPFEIVNGFRPSVKRMRVFGCVDGHRFPTSIGNRDRSNPNRLFSLVFTT</sequence>
<gene>
    <name evidence="1" type="ORF">PM001_LOCUS30604</name>
    <name evidence="2" type="ORF">PM001_LOCUS30607</name>
    <name evidence="3" type="ORF">PM001_LOCUS30610</name>
</gene>
<evidence type="ECO:0000313" key="3">
    <source>
        <dbReference type="EMBL" id="CAK7945460.1"/>
    </source>
</evidence>
<evidence type="ECO:0000313" key="4">
    <source>
        <dbReference type="Proteomes" id="UP001162060"/>
    </source>
</evidence>
<reference evidence="1" key="1">
    <citation type="submission" date="2024-01" db="EMBL/GenBank/DDBJ databases">
        <authorList>
            <person name="Webb A."/>
        </authorList>
    </citation>
    <scope>NUCLEOTIDE SEQUENCE</scope>
    <source>
        <strain evidence="1">Pm1</strain>
    </source>
</reference>
<evidence type="ECO:0000313" key="2">
    <source>
        <dbReference type="EMBL" id="CAK7945457.1"/>
    </source>
</evidence>
<dbReference type="EMBL" id="CAKLBY020000331">
    <property type="protein sequence ID" value="CAK7945457.1"/>
    <property type="molecule type" value="Genomic_DNA"/>
</dbReference>
<dbReference type="PANTHER" id="PTHR42648">
    <property type="entry name" value="TRANSPOSASE, PUTATIVE-RELATED"/>
    <property type="match status" value="1"/>
</dbReference>
<dbReference type="InterPro" id="IPR012337">
    <property type="entry name" value="RNaseH-like_sf"/>
</dbReference>
<name>A0AAV1VEU0_9STRA</name>
<dbReference type="Proteomes" id="UP001162060">
    <property type="component" value="Unassembled WGS sequence"/>
</dbReference>
<organism evidence="1 4">
    <name type="scientific">Peronospora matthiolae</name>
    <dbReference type="NCBI Taxonomy" id="2874970"/>
    <lineage>
        <taxon>Eukaryota</taxon>
        <taxon>Sar</taxon>
        <taxon>Stramenopiles</taxon>
        <taxon>Oomycota</taxon>
        <taxon>Peronosporomycetes</taxon>
        <taxon>Peronosporales</taxon>
        <taxon>Peronosporaceae</taxon>
        <taxon>Peronospora</taxon>
    </lineage>
</organism>
<dbReference type="AlphaFoldDB" id="A0AAV1VEU0"/>
<dbReference type="SUPFAM" id="SSF53098">
    <property type="entry name" value="Ribonuclease H-like"/>
    <property type="match status" value="1"/>
</dbReference>
<accession>A0AAV1VEU0</accession>
<dbReference type="EMBL" id="CAKLBY020000331">
    <property type="protein sequence ID" value="CAK7945454.1"/>
    <property type="molecule type" value="Genomic_DNA"/>
</dbReference>
<evidence type="ECO:0008006" key="5">
    <source>
        <dbReference type="Google" id="ProtNLM"/>
    </source>
</evidence>
<proteinExistence type="predicted"/>
<dbReference type="EMBL" id="CAKLBY020000331">
    <property type="protein sequence ID" value="CAK7945460.1"/>
    <property type="molecule type" value="Genomic_DNA"/>
</dbReference>